<dbReference type="InterPro" id="IPR001296">
    <property type="entry name" value="Glyco_trans_1"/>
</dbReference>
<gene>
    <name evidence="7" type="ORF">E7V67_013515</name>
</gene>
<dbReference type="InterPro" id="IPR029044">
    <property type="entry name" value="Nucleotide-diphossugar_trans"/>
</dbReference>
<protein>
    <submittedName>
        <fullName evidence="7">Glycosyltransferase</fullName>
        <ecNumber evidence="7">2.4.-.-</ecNumber>
    </submittedName>
</protein>
<feature type="domain" description="Glycosyltransferase subfamily 4-like N-terminal" evidence="6">
    <location>
        <begin position="320"/>
        <end position="493"/>
    </location>
</feature>
<accession>A0ABZ1UU07</accession>
<feature type="domain" description="Glycosyl transferase family 1" evidence="4">
    <location>
        <begin position="502"/>
        <end position="667"/>
    </location>
</feature>
<proteinExistence type="inferred from homology"/>
<keyword evidence="8" id="KW-1185">Reference proteome</keyword>
<dbReference type="CDD" id="cd00761">
    <property type="entry name" value="Glyco_tranf_GTA_type"/>
    <property type="match status" value="1"/>
</dbReference>
<evidence type="ECO:0000259" key="4">
    <source>
        <dbReference type="Pfam" id="PF00534"/>
    </source>
</evidence>
<dbReference type="PANTHER" id="PTHR12526">
    <property type="entry name" value="GLYCOSYLTRANSFERASE"/>
    <property type="match status" value="1"/>
</dbReference>
<evidence type="ECO:0000313" key="7">
    <source>
        <dbReference type="EMBL" id="WUR16277.1"/>
    </source>
</evidence>
<dbReference type="SUPFAM" id="SSF53448">
    <property type="entry name" value="Nucleotide-diphospho-sugar transferases"/>
    <property type="match status" value="1"/>
</dbReference>
<dbReference type="Proteomes" id="UP000321323">
    <property type="component" value="Chromosome"/>
</dbReference>
<dbReference type="Gene3D" id="3.90.550.10">
    <property type="entry name" value="Spore Coat Polysaccharide Biosynthesis Protein SpsA, Chain A"/>
    <property type="match status" value="1"/>
</dbReference>
<name>A0ABZ1UU07_9BURK</name>
<dbReference type="InterPro" id="IPR028098">
    <property type="entry name" value="Glyco_trans_4-like_N"/>
</dbReference>
<organism evidence="7 8">
    <name type="scientific">[Empedobacter] haloabium</name>
    <dbReference type="NCBI Taxonomy" id="592317"/>
    <lineage>
        <taxon>Bacteria</taxon>
        <taxon>Pseudomonadati</taxon>
        <taxon>Pseudomonadota</taxon>
        <taxon>Betaproteobacteria</taxon>
        <taxon>Burkholderiales</taxon>
        <taxon>Oxalobacteraceae</taxon>
        <taxon>Telluria group</taxon>
        <taxon>Telluria group incertae sedis</taxon>
    </lineage>
</organism>
<dbReference type="InterPro" id="IPR001173">
    <property type="entry name" value="Glyco_trans_2-like"/>
</dbReference>
<evidence type="ECO:0000256" key="1">
    <source>
        <dbReference type="ARBA" id="ARBA00009481"/>
    </source>
</evidence>
<dbReference type="Pfam" id="PF13439">
    <property type="entry name" value="Glyco_transf_4"/>
    <property type="match status" value="1"/>
</dbReference>
<evidence type="ECO:0000259" key="6">
    <source>
        <dbReference type="Pfam" id="PF13439"/>
    </source>
</evidence>
<keyword evidence="2 7" id="KW-0328">Glycosyltransferase</keyword>
<dbReference type="GO" id="GO:0016757">
    <property type="term" value="F:glycosyltransferase activity"/>
    <property type="evidence" value="ECO:0007669"/>
    <property type="project" value="UniProtKB-KW"/>
</dbReference>
<dbReference type="CDD" id="cd03801">
    <property type="entry name" value="GT4_PimA-like"/>
    <property type="match status" value="1"/>
</dbReference>
<evidence type="ECO:0000256" key="3">
    <source>
        <dbReference type="ARBA" id="ARBA00022679"/>
    </source>
</evidence>
<evidence type="ECO:0000256" key="2">
    <source>
        <dbReference type="ARBA" id="ARBA00022676"/>
    </source>
</evidence>
<dbReference type="EC" id="2.4.-.-" evidence="7"/>
<reference evidence="7 8" key="1">
    <citation type="journal article" date="2019" name="Int. J. Syst. Evol. Microbiol.">
        <title>The Draft Whole-Genome Sequence of the Antibiotic Producer Empedobacter haloabium ATCC 31962 Provides Indications for Its Taxonomic Reclassification.</title>
        <authorList>
            <person name="Miess H."/>
            <person name="Arlt P."/>
            <person name="Apel A.K."/>
            <person name="Weber T."/>
            <person name="Nieselt K."/>
            <person name="Hanssen F."/>
            <person name="Czemmel S."/>
            <person name="Nahnsen S."/>
            <person name="Gross H."/>
        </authorList>
    </citation>
    <scope>NUCLEOTIDE SEQUENCE [LARGE SCALE GENOMIC DNA]</scope>
    <source>
        <strain evidence="7 8">ATCC 31962</strain>
    </source>
</reference>
<keyword evidence="3 7" id="KW-0808">Transferase</keyword>
<dbReference type="PANTHER" id="PTHR12526:SF640">
    <property type="entry name" value="COLANIC ACID BIOSYNTHESIS GLYCOSYLTRANSFERASE WCAL-RELATED"/>
    <property type="match status" value="1"/>
</dbReference>
<evidence type="ECO:0000313" key="8">
    <source>
        <dbReference type="Proteomes" id="UP000321323"/>
    </source>
</evidence>
<dbReference type="Pfam" id="PF00534">
    <property type="entry name" value="Glycos_transf_1"/>
    <property type="match status" value="1"/>
</dbReference>
<sequence length="690" mass="75123">MLMATFNGAATLPKVLEGCCQLVAPPGGWRLIVADNGSTDTTAQVLAAYAGRLPLARVLETRRGKNAALNAALALALRAPGAPDELFVFTDDDATPEPDWLLRLAQAAAAQPDYTMFGGAIVPDWVTAPPSWIERLVPLGLTFGITPPSQVDGPVFPGLVWGANMALRRGLFDAGLRFDESIGPTAGAYAMGSETQLTRRLADAGHRAWFCAGARVAHHVRAHQLALPWILERAYRFGRGKFRQDCPGVFPEVFGVPRWMLGRWLREAAGLLAARLRGDADAMFRRRWELAYLRGYCHEAWRAPRPGPRVLITSYSGELGGMELRMAQEAQFLKAGGIDAVLGIRPFPGSAAWAAQLRARRLPVAKFAPPPVFEQWRWRRLNRWRAQLWSAGALRRQRADLVHVAFCWSAYGATALWLARRCALPAVVSVHNTFPPGDVSAWHRPLLREAFRAVRGVYGATESALQHFLALYREYLPAGVRLAVIPNCVDTARFRPCTALRQAARQALGLPAEALVLGSVARLSPQKRPEALVKLLCALRPRFPDLFLVLAGSGALEPELRRLVGTLGLAQHVVFAGFRADVETLLPAFDVHLLLSQREGFGIATIEAMACGVPAVATDIPGNADVLRNSPGGLLVPLDDEAAVATAVAALLADPTRRARMGEAGRADVEQRFSMARVQAQVHAFYRGLL</sequence>
<evidence type="ECO:0000259" key="5">
    <source>
        <dbReference type="Pfam" id="PF00535"/>
    </source>
</evidence>
<comment type="similarity">
    <text evidence="1">Belongs to the glycosyltransferase group 1 family. Glycosyltransferase 4 subfamily.</text>
</comment>
<dbReference type="SUPFAM" id="SSF53756">
    <property type="entry name" value="UDP-Glycosyltransferase/glycogen phosphorylase"/>
    <property type="match status" value="1"/>
</dbReference>
<dbReference type="Gene3D" id="3.40.50.2000">
    <property type="entry name" value="Glycogen Phosphorylase B"/>
    <property type="match status" value="2"/>
</dbReference>
<dbReference type="EMBL" id="CP136508">
    <property type="protein sequence ID" value="WUR16277.1"/>
    <property type="molecule type" value="Genomic_DNA"/>
</dbReference>
<feature type="domain" description="Glycosyltransferase 2-like" evidence="5">
    <location>
        <begin position="3"/>
        <end position="132"/>
    </location>
</feature>
<dbReference type="Pfam" id="PF00535">
    <property type="entry name" value="Glycos_transf_2"/>
    <property type="match status" value="1"/>
</dbReference>